<evidence type="ECO:0000259" key="3">
    <source>
        <dbReference type="Pfam" id="PF05065"/>
    </source>
</evidence>
<protein>
    <recommendedName>
        <fullName evidence="3">Phage capsid-like C-terminal domain-containing protein</fullName>
    </recommendedName>
</protein>
<reference evidence="4" key="1">
    <citation type="journal article" date="2021" name="Front. Microbiol.">
        <title>Comprehensive Comparative Genomics and Phenotyping of Methylobacterium Species.</title>
        <authorList>
            <person name="Alessa O."/>
            <person name="Ogura Y."/>
            <person name="Fujitani Y."/>
            <person name="Takami H."/>
            <person name="Hayashi T."/>
            <person name="Sahin N."/>
            <person name="Tani A."/>
        </authorList>
    </citation>
    <scope>NUCLEOTIDE SEQUENCE</scope>
    <source>
        <strain evidence="4">DSM 17168</strain>
    </source>
</reference>
<evidence type="ECO:0000313" key="4">
    <source>
        <dbReference type="EMBL" id="GJD99480.1"/>
    </source>
</evidence>
<dbReference type="RefSeq" id="WP_238234365.1">
    <property type="nucleotide sequence ID" value="NZ_BPQQ01000016.1"/>
</dbReference>
<dbReference type="InterPro" id="IPR054612">
    <property type="entry name" value="Phage_capsid-like_C"/>
</dbReference>
<organism evidence="4 5">
    <name type="scientific">Methylobacterium isbiliense</name>
    <dbReference type="NCBI Taxonomy" id="315478"/>
    <lineage>
        <taxon>Bacteria</taxon>
        <taxon>Pseudomonadati</taxon>
        <taxon>Pseudomonadota</taxon>
        <taxon>Alphaproteobacteria</taxon>
        <taxon>Hyphomicrobiales</taxon>
        <taxon>Methylobacteriaceae</taxon>
        <taxon>Methylobacterium</taxon>
    </lineage>
</organism>
<dbReference type="EMBL" id="BPQQ01000016">
    <property type="protein sequence ID" value="GJD99480.1"/>
    <property type="molecule type" value="Genomic_DNA"/>
</dbReference>
<dbReference type="Proteomes" id="UP001055153">
    <property type="component" value="Unassembled WGS sequence"/>
</dbReference>
<reference evidence="4" key="2">
    <citation type="submission" date="2021-08" db="EMBL/GenBank/DDBJ databases">
        <authorList>
            <person name="Tani A."/>
            <person name="Ola A."/>
            <person name="Ogura Y."/>
            <person name="Katsura K."/>
            <person name="Hayashi T."/>
        </authorList>
    </citation>
    <scope>NUCLEOTIDE SEQUENCE</scope>
    <source>
        <strain evidence="4">DSM 17168</strain>
    </source>
</reference>
<dbReference type="SUPFAM" id="SSF56563">
    <property type="entry name" value="Major capsid protein gp5"/>
    <property type="match status" value="1"/>
</dbReference>
<sequence>MATLMELRQQRAARVQEMRGLCDVAERETRDLNQQEQGRFDVLKGEVSNLEAQIGRAETVADMERRMEGEPIAGHGGMAELEARYSVGKAIGEFLENGRLTGAEGEYAREHRSGRQGAIAVPASALLGNERRYVGTQTPAGGPAGALIATNLGPLIDRPRPALKVQSLGATVLSGLSSNLDLPRLKSSGTVGWVGEHQEGPQADPTFDKISIEPHTVTGNYEMSRRMLIQAPQIETVLRNDLGWLLAQALDLMAVRGTGSGAAPAGIKGTAGVPKLTFGTEKSAQDWINLTASMIGAIDAANIEGGTGYLTSPQVRAVASKLLTQDGMPLGVSTIFNQERVEFTTQIPSNLGAGTNLSEIYYGSWSQLIVAYFSSVDIVLNPYADSIAKKGGAYLHAFLDADVAIRHPEAFVYADDVPTTLA</sequence>
<evidence type="ECO:0000256" key="1">
    <source>
        <dbReference type="ARBA" id="ARBA00004328"/>
    </source>
</evidence>
<dbReference type="InterPro" id="IPR024455">
    <property type="entry name" value="Phage_capsid"/>
</dbReference>
<comment type="subcellular location">
    <subcellularLocation>
        <location evidence="1">Virion</location>
    </subcellularLocation>
</comment>
<proteinExistence type="predicted"/>
<name>A0ABQ4SCS3_9HYPH</name>
<dbReference type="NCBIfam" id="TIGR01554">
    <property type="entry name" value="major_cap_HK97"/>
    <property type="match status" value="1"/>
</dbReference>
<keyword evidence="5" id="KW-1185">Reference proteome</keyword>
<keyword evidence="2" id="KW-0175">Coiled coil</keyword>
<accession>A0ABQ4SCS3</accession>
<dbReference type="Pfam" id="PF05065">
    <property type="entry name" value="Phage_capsid"/>
    <property type="match status" value="1"/>
</dbReference>
<comment type="caution">
    <text evidence="4">The sequence shown here is derived from an EMBL/GenBank/DDBJ whole genome shotgun (WGS) entry which is preliminary data.</text>
</comment>
<dbReference type="Gene3D" id="3.30.2400.10">
    <property type="entry name" value="Major capsid protein gp5"/>
    <property type="match status" value="1"/>
</dbReference>
<gene>
    <name evidence="4" type="ORF">GMJLKIPL_1398</name>
</gene>
<evidence type="ECO:0000256" key="2">
    <source>
        <dbReference type="SAM" id="Coils"/>
    </source>
</evidence>
<feature type="domain" description="Phage capsid-like C-terminal" evidence="3">
    <location>
        <begin position="156"/>
        <end position="414"/>
    </location>
</feature>
<evidence type="ECO:0000313" key="5">
    <source>
        <dbReference type="Proteomes" id="UP001055153"/>
    </source>
</evidence>
<feature type="coiled-coil region" evidence="2">
    <location>
        <begin position="15"/>
        <end position="53"/>
    </location>
</feature>